<dbReference type="Proteomes" id="UP000711488">
    <property type="component" value="Unassembled WGS sequence"/>
</dbReference>
<gene>
    <name evidence="3" type="ORF">HAZT_HAZT004482</name>
</gene>
<feature type="transmembrane region" description="Helical" evidence="1">
    <location>
        <begin position="92"/>
        <end position="114"/>
    </location>
</feature>
<name>A0A6A0GTI9_HYAAZ</name>
<feature type="transmembrane region" description="Helical" evidence="1">
    <location>
        <begin position="173"/>
        <end position="198"/>
    </location>
</feature>
<keyword evidence="1" id="KW-1133">Transmembrane helix</keyword>
<protein>
    <submittedName>
        <fullName evidence="3">Gustatory receptor 147</fullName>
    </submittedName>
</protein>
<evidence type="ECO:0000256" key="1">
    <source>
        <dbReference type="SAM" id="Phobius"/>
    </source>
</evidence>
<evidence type="ECO:0000256" key="2">
    <source>
        <dbReference type="SAM" id="SignalP"/>
    </source>
</evidence>
<keyword evidence="3" id="KW-0675">Receptor</keyword>
<sequence length="418" mass="47145">MQCSVATCLITLLWLCGCYVPGFTNAAAPAQTSEHLESEAASFNPGKKRASWNSTHCLLTLWVWIVYAVHIGLLIFFLSILRKEFDDEQFSFIRLIWLTSPMLFFLIVASYFHYRRVYFTELVERLNHLSKDFKPINDIKYFYVKFLPVIAIYGILISSTATSISVGGYKSSLMVEISVLGIYYTLFVSSYCIFLDILKRSYGKITENLAHHVESLNPNRIIGILSEESTDGVFQHGFTTDDSLARQTKRYNLLIEFERDAIFLQECLDLVQKSYSMALFFCNIISMANVVLGLFLLLDALVQNSASQRSWASFGISVWSLTLLLWMHSSADDVNQARQESAWGLRRFLHANQNDFGLSLSGVRALTTISEPFPFSMLGFSGIGRSALTNVDGGLHCVVRDRGAAVPGAHLRQLFLCL</sequence>
<evidence type="ECO:0000313" key="3">
    <source>
        <dbReference type="EMBL" id="KAA0187984.1"/>
    </source>
</evidence>
<reference evidence="3" key="3">
    <citation type="submission" date="2019-06" db="EMBL/GenBank/DDBJ databases">
        <authorList>
            <person name="Poynton C."/>
            <person name="Hasenbein S."/>
            <person name="Benoit J.B."/>
            <person name="Sepulveda M.S."/>
            <person name="Poelchau M.F."/>
            <person name="Murali S.C."/>
            <person name="Chen S."/>
            <person name="Glastad K.M."/>
            <person name="Werren J.H."/>
            <person name="Vineis J.H."/>
            <person name="Bowen J.L."/>
            <person name="Friedrich M."/>
            <person name="Jones J."/>
            <person name="Robertson H.M."/>
            <person name="Feyereisen R."/>
            <person name="Mechler-Hickson A."/>
            <person name="Mathers N."/>
            <person name="Lee C.E."/>
            <person name="Colbourne J.K."/>
            <person name="Biales A."/>
            <person name="Johnston J.S."/>
            <person name="Wellborn G.A."/>
            <person name="Rosendale A.J."/>
            <person name="Cridge A.G."/>
            <person name="Munoz-Torres M.C."/>
            <person name="Bain P.A."/>
            <person name="Manny A.R."/>
            <person name="Major K.M."/>
            <person name="Lambert F.N."/>
            <person name="Vulpe C.D."/>
            <person name="Tuck P."/>
            <person name="Blalock B.J."/>
            <person name="Lin Y.-Y."/>
            <person name="Smith M.E."/>
            <person name="Ochoa-Acuna H."/>
            <person name="Chen M.-J.M."/>
            <person name="Childers C.P."/>
            <person name="Qu J."/>
            <person name="Dugan S."/>
            <person name="Lee S.L."/>
            <person name="Chao H."/>
            <person name="Dinh H."/>
            <person name="Han Y."/>
            <person name="Doddapaneni H."/>
            <person name="Worley K.C."/>
            <person name="Muzny D.M."/>
            <person name="Gibbs R.A."/>
            <person name="Richards S."/>
        </authorList>
    </citation>
    <scope>NUCLEOTIDE SEQUENCE</scope>
    <source>
        <strain evidence="3">HAZT.00-mixed</strain>
        <tissue evidence="3">Whole organism</tissue>
    </source>
</reference>
<reference evidence="3" key="2">
    <citation type="journal article" date="2018" name="Environ. Sci. Technol.">
        <title>The Toxicogenome of Hyalella azteca: A Model for Sediment Ecotoxicology and Evolutionary Toxicology.</title>
        <authorList>
            <person name="Poynton H.C."/>
            <person name="Hasenbein S."/>
            <person name="Benoit J.B."/>
            <person name="Sepulveda M.S."/>
            <person name="Poelchau M.F."/>
            <person name="Hughes D.S.T."/>
            <person name="Murali S.C."/>
            <person name="Chen S."/>
            <person name="Glastad K.M."/>
            <person name="Goodisman M.A.D."/>
            <person name="Werren J.H."/>
            <person name="Vineis J.H."/>
            <person name="Bowen J.L."/>
            <person name="Friedrich M."/>
            <person name="Jones J."/>
            <person name="Robertson H.M."/>
            <person name="Feyereisen R."/>
            <person name="Mechler-Hickson A."/>
            <person name="Mathers N."/>
            <person name="Lee C.E."/>
            <person name="Colbourne J.K."/>
            <person name="Biales A."/>
            <person name="Johnston J.S."/>
            <person name="Wellborn G.A."/>
            <person name="Rosendale A.J."/>
            <person name="Cridge A.G."/>
            <person name="Munoz-Torres M.C."/>
            <person name="Bain P.A."/>
            <person name="Manny A.R."/>
            <person name="Major K.M."/>
            <person name="Lambert F.N."/>
            <person name="Vulpe C.D."/>
            <person name="Tuck P."/>
            <person name="Blalock B.J."/>
            <person name="Lin Y.Y."/>
            <person name="Smith M.E."/>
            <person name="Ochoa-Acuna H."/>
            <person name="Chen M.M."/>
            <person name="Childers C.P."/>
            <person name="Qu J."/>
            <person name="Dugan S."/>
            <person name="Lee S.L."/>
            <person name="Chao H."/>
            <person name="Dinh H."/>
            <person name="Han Y."/>
            <person name="Doddapaneni H."/>
            <person name="Worley K.C."/>
            <person name="Muzny D.M."/>
            <person name="Gibbs R.A."/>
            <person name="Richards S."/>
        </authorList>
    </citation>
    <scope>NUCLEOTIDE SEQUENCE</scope>
    <source>
        <strain evidence="3">HAZT.00-mixed</strain>
        <tissue evidence="3">Whole organism</tissue>
    </source>
</reference>
<feature type="transmembrane region" description="Helical" evidence="1">
    <location>
        <begin position="278"/>
        <end position="298"/>
    </location>
</feature>
<feature type="signal peptide" evidence="2">
    <location>
        <begin position="1"/>
        <end position="26"/>
    </location>
</feature>
<accession>A0A6A0GTI9</accession>
<feature type="transmembrane region" description="Helical" evidence="1">
    <location>
        <begin position="61"/>
        <end position="80"/>
    </location>
</feature>
<feature type="non-terminal residue" evidence="3">
    <location>
        <position position="418"/>
    </location>
</feature>
<feature type="chain" id="PRO_5025602732" evidence="2">
    <location>
        <begin position="27"/>
        <end position="418"/>
    </location>
</feature>
<comment type="caution">
    <text evidence="3">The sequence shown here is derived from an EMBL/GenBank/DDBJ whole genome shotgun (WGS) entry which is preliminary data.</text>
</comment>
<keyword evidence="1" id="KW-0812">Transmembrane</keyword>
<reference evidence="3" key="1">
    <citation type="submission" date="2014-08" db="EMBL/GenBank/DDBJ databases">
        <authorList>
            <person name="Murali S."/>
            <person name="Richards S."/>
            <person name="Bandaranaike D."/>
            <person name="Bellair M."/>
            <person name="Blankenburg K."/>
            <person name="Chao H."/>
            <person name="Dinh H."/>
            <person name="Doddapaneni H."/>
            <person name="Dugan-Rocha S."/>
            <person name="Elkadiri S."/>
            <person name="Gnanaolivu R."/>
            <person name="Hughes D."/>
            <person name="Lee S."/>
            <person name="Li M."/>
            <person name="Ming W."/>
            <person name="Munidasa M."/>
            <person name="Muniz J."/>
            <person name="Nguyen L."/>
            <person name="Osuji N."/>
            <person name="Pu L.-L."/>
            <person name="Puazo M."/>
            <person name="Skinner E."/>
            <person name="Qu C."/>
            <person name="Quiroz J."/>
            <person name="Raj R."/>
            <person name="Weissenberger G."/>
            <person name="Xin Y."/>
            <person name="Zou X."/>
            <person name="Han Y."/>
            <person name="Worley K."/>
            <person name="Muzny D."/>
            <person name="Gibbs R."/>
        </authorList>
    </citation>
    <scope>NUCLEOTIDE SEQUENCE</scope>
    <source>
        <strain evidence="3">HAZT.00-mixed</strain>
        <tissue evidence="3">Whole organism</tissue>
    </source>
</reference>
<feature type="transmembrane region" description="Helical" evidence="1">
    <location>
        <begin position="141"/>
        <end position="161"/>
    </location>
</feature>
<feature type="transmembrane region" description="Helical" evidence="1">
    <location>
        <begin position="310"/>
        <end position="328"/>
    </location>
</feature>
<keyword evidence="2" id="KW-0732">Signal</keyword>
<proteinExistence type="predicted"/>
<keyword evidence="1" id="KW-0472">Membrane</keyword>
<dbReference type="EMBL" id="JQDR03014498">
    <property type="protein sequence ID" value="KAA0187984.1"/>
    <property type="molecule type" value="Genomic_DNA"/>
</dbReference>
<organism evidence="3">
    <name type="scientific">Hyalella azteca</name>
    <name type="common">Amphipod</name>
    <dbReference type="NCBI Taxonomy" id="294128"/>
    <lineage>
        <taxon>Eukaryota</taxon>
        <taxon>Metazoa</taxon>
        <taxon>Ecdysozoa</taxon>
        <taxon>Arthropoda</taxon>
        <taxon>Crustacea</taxon>
        <taxon>Multicrustacea</taxon>
        <taxon>Malacostraca</taxon>
        <taxon>Eumalacostraca</taxon>
        <taxon>Peracarida</taxon>
        <taxon>Amphipoda</taxon>
        <taxon>Senticaudata</taxon>
        <taxon>Talitrida</taxon>
        <taxon>Talitroidea</taxon>
        <taxon>Hyalellidae</taxon>
        <taxon>Hyalella</taxon>
    </lineage>
</organism>
<dbReference type="AlphaFoldDB" id="A0A6A0GTI9"/>